<dbReference type="PANTHER" id="PTHR33164:SF99">
    <property type="entry name" value="MARR FAMILY REGULATORY PROTEIN"/>
    <property type="match status" value="1"/>
</dbReference>
<reference evidence="2 3" key="1">
    <citation type="submission" date="2019-03" db="EMBL/GenBank/DDBJ databases">
        <title>Genomic Encyclopedia of Type Strains, Phase IV (KMG-IV): sequencing the most valuable type-strain genomes for metagenomic binning, comparative biology and taxonomic classification.</title>
        <authorList>
            <person name="Goeker M."/>
        </authorList>
    </citation>
    <scope>NUCLEOTIDE SEQUENCE [LARGE SCALE GENOMIC DNA]</scope>
    <source>
        <strain evidence="2 3">DSM 45361</strain>
    </source>
</reference>
<keyword evidence="3" id="KW-1185">Reference proteome</keyword>
<proteinExistence type="predicted"/>
<dbReference type="SMART" id="SM00347">
    <property type="entry name" value="HTH_MARR"/>
    <property type="match status" value="1"/>
</dbReference>
<dbReference type="AlphaFoldDB" id="A0A4R6SH43"/>
<dbReference type="GO" id="GO:0006950">
    <property type="term" value="P:response to stress"/>
    <property type="evidence" value="ECO:0007669"/>
    <property type="project" value="TreeGrafter"/>
</dbReference>
<evidence type="ECO:0000259" key="1">
    <source>
        <dbReference type="PROSITE" id="PS50995"/>
    </source>
</evidence>
<dbReference type="PROSITE" id="PS50995">
    <property type="entry name" value="HTH_MARR_2"/>
    <property type="match status" value="1"/>
</dbReference>
<dbReference type="PANTHER" id="PTHR33164">
    <property type="entry name" value="TRANSCRIPTIONAL REGULATOR, MARR FAMILY"/>
    <property type="match status" value="1"/>
</dbReference>
<evidence type="ECO:0000313" key="2">
    <source>
        <dbReference type="EMBL" id="TDQ01342.1"/>
    </source>
</evidence>
<dbReference type="GO" id="GO:0003700">
    <property type="term" value="F:DNA-binding transcription factor activity"/>
    <property type="evidence" value="ECO:0007669"/>
    <property type="project" value="InterPro"/>
</dbReference>
<dbReference type="EMBL" id="SNXZ01000002">
    <property type="protein sequence ID" value="TDQ01342.1"/>
    <property type="molecule type" value="Genomic_DNA"/>
</dbReference>
<evidence type="ECO:0000313" key="3">
    <source>
        <dbReference type="Proteomes" id="UP000295444"/>
    </source>
</evidence>
<gene>
    <name evidence="2" type="ORF">EV186_1021210</name>
</gene>
<dbReference type="InterPro" id="IPR036390">
    <property type="entry name" value="WH_DNA-bd_sf"/>
</dbReference>
<accession>A0A4R6SH43</accession>
<dbReference type="OrthoDB" id="3254910at2"/>
<dbReference type="Gene3D" id="1.10.10.10">
    <property type="entry name" value="Winged helix-like DNA-binding domain superfamily/Winged helix DNA-binding domain"/>
    <property type="match status" value="1"/>
</dbReference>
<organism evidence="2 3">
    <name type="scientific">Labedaea rhizosphaerae</name>
    <dbReference type="NCBI Taxonomy" id="598644"/>
    <lineage>
        <taxon>Bacteria</taxon>
        <taxon>Bacillati</taxon>
        <taxon>Actinomycetota</taxon>
        <taxon>Actinomycetes</taxon>
        <taxon>Pseudonocardiales</taxon>
        <taxon>Pseudonocardiaceae</taxon>
        <taxon>Labedaea</taxon>
    </lineage>
</organism>
<sequence length="161" mass="18098">MTETRWLTEQEQEVWRTFISAVDAFVDHLERQIQRDANMPYTYYEILVALSEAPDRTLRMSELAGARSSSRSRLSHAVARLEEVGWVRRLACPTDKRGALAQLTDEGFAALQEAAPGHVTAVREKLFDRLTPEQVVALGEISHALLDGLPEGAARRQALNR</sequence>
<dbReference type="SUPFAM" id="SSF46785">
    <property type="entry name" value="Winged helix' DNA-binding domain"/>
    <property type="match status" value="1"/>
</dbReference>
<dbReference type="Pfam" id="PF12802">
    <property type="entry name" value="MarR_2"/>
    <property type="match status" value="1"/>
</dbReference>
<feature type="domain" description="HTH marR-type" evidence="1">
    <location>
        <begin position="11"/>
        <end position="147"/>
    </location>
</feature>
<dbReference type="InterPro" id="IPR000835">
    <property type="entry name" value="HTH_MarR-typ"/>
</dbReference>
<comment type="caution">
    <text evidence="2">The sequence shown here is derived from an EMBL/GenBank/DDBJ whole genome shotgun (WGS) entry which is preliminary data.</text>
</comment>
<dbReference type="RefSeq" id="WP_133849938.1">
    <property type="nucleotide sequence ID" value="NZ_SNXZ01000002.1"/>
</dbReference>
<dbReference type="InterPro" id="IPR036388">
    <property type="entry name" value="WH-like_DNA-bd_sf"/>
</dbReference>
<protein>
    <submittedName>
        <fullName evidence="2">MarR family transcriptional regulator</fullName>
    </submittedName>
</protein>
<name>A0A4R6SH43_LABRH</name>
<dbReference type="InterPro" id="IPR039422">
    <property type="entry name" value="MarR/SlyA-like"/>
</dbReference>
<dbReference type="PRINTS" id="PR00598">
    <property type="entry name" value="HTHMARR"/>
</dbReference>
<dbReference type="Proteomes" id="UP000295444">
    <property type="component" value="Unassembled WGS sequence"/>
</dbReference>